<accession>A0ABV9GAA3</accession>
<dbReference type="InterPro" id="IPR043991">
    <property type="entry name" value="Gp3-like"/>
</dbReference>
<dbReference type="RefSeq" id="WP_381200138.1">
    <property type="nucleotide sequence ID" value="NZ_JBHSFE010000021.1"/>
</dbReference>
<evidence type="ECO:0000313" key="1">
    <source>
        <dbReference type="EMBL" id="MFC4611231.1"/>
    </source>
</evidence>
<name>A0ABV9GAA3_9ACTN</name>
<reference evidence="2" key="1">
    <citation type="journal article" date="2019" name="Int. J. Syst. Evol. Microbiol.">
        <title>The Global Catalogue of Microorganisms (GCM) 10K type strain sequencing project: providing services to taxonomists for standard genome sequencing and annotation.</title>
        <authorList>
            <consortium name="The Broad Institute Genomics Platform"/>
            <consortium name="The Broad Institute Genome Sequencing Center for Infectious Disease"/>
            <person name="Wu L."/>
            <person name="Ma J."/>
        </authorList>
    </citation>
    <scope>NUCLEOTIDE SEQUENCE [LARGE SCALE GENOMIC DNA]</scope>
    <source>
        <strain evidence="2">CGMCC 4.7139</strain>
    </source>
</reference>
<protein>
    <submittedName>
        <fullName evidence="1">Uncharacterized protein</fullName>
    </submittedName>
</protein>
<proteinExistence type="predicted"/>
<organism evidence="1 2">
    <name type="scientific">Streptomyces maoxianensis</name>
    <dbReference type="NCBI Taxonomy" id="1459942"/>
    <lineage>
        <taxon>Bacteria</taxon>
        <taxon>Bacillati</taxon>
        <taxon>Actinomycetota</taxon>
        <taxon>Actinomycetes</taxon>
        <taxon>Kitasatosporales</taxon>
        <taxon>Streptomycetaceae</taxon>
        <taxon>Streptomyces</taxon>
    </lineage>
</organism>
<dbReference type="EMBL" id="JBHSFE010000021">
    <property type="protein sequence ID" value="MFC4611231.1"/>
    <property type="molecule type" value="Genomic_DNA"/>
</dbReference>
<keyword evidence="2" id="KW-1185">Reference proteome</keyword>
<evidence type="ECO:0000313" key="2">
    <source>
        <dbReference type="Proteomes" id="UP001595993"/>
    </source>
</evidence>
<dbReference type="Pfam" id="PF18897">
    <property type="entry name" value="Gp3-like"/>
    <property type="match status" value="1"/>
</dbReference>
<gene>
    <name evidence="1" type="ORF">ACFO9E_26055</name>
</gene>
<sequence>MALSAWLLTSEDKEVAETVARLYGGKSRNCEQQTDTFEVLLDSDNIAVHVDGPASVINRLVLEEGQEPGHVCNGVRYLEPMADVGRPCGCPGTLFERKTAARSGRGPKPDARIAFRLAGAPEAGLFCVASSSWQFAESLSTVAYEMEKGGGAAGLEMRLQRYCVTTRSGVYVGYVHPVVVIAEGAPMAPRDVGLVA</sequence>
<dbReference type="Proteomes" id="UP001595993">
    <property type="component" value="Unassembled WGS sequence"/>
</dbReference>
<comment type="caution">
    <text evidence="1">The sequence shown here is derived from an EMBL/GenBank/DDBJ whole genome shotgun (WGS) entry which is preliminary data.</text>
</comment>